<name>A0A0F9PPJ9_9ZZZZ</name>
<accession>A0A0F9PPJ9</accession>
<dbReference type="AlphaFoldDB" id="A0A0F9PPJ9"/>
<comment type="caution">
    <text evidence="2">The sequence shown here is derived from an EMBL/GenBank/DDBJ whole genome shotgun (WGS) entry which is preliminary data.</text>
</comment>
<keyword evidence="1" id="KW-0812">Transmembrane</keyword>
<feature type="transmembrane region" description="Helical" evidence="1">
    <location>
        <begin position="31"/>
        <end position="55"/>
    </location>
</feature>
<proteinExistence type="predicted"/>
<keyword evidence="1" id="KW-1133">Transmembrane helix</keyword>
<keyword evidence="1" id="KW-0472">Membrane</keyword>
<dbReference type="EMBL" id="LAZR01002277">
    <property type="protein sequence ID" value="KKN32099.1"/>
    <property type="molecule type" value="Genomic_DNA"/>
</dbReference>
<evidence type="ECO:0000256" key="1">
    <source>
        <dbReference type="SAM" id="Phobius"/>
    </source>
</evidence>
<sequence>MMLLAWMNRVVERLIDWEGDSFLRHMLISTLLWGSIAGALAGMELLIYMAIAWVMG</sequence>
<evidence type="ECO:0000313" key="2">
    <source>
        <dbReference type="EMBL" id="KKN32099.1"/>
    </source>
</evidence>
<protein>
    <submittedName>
        <fullName evidence="2">Uncharacterized protein</fullName>
    </submittedName>
</protein>
<reference evidence="2" key="1">
    <citation type="journal article" date="2015" name="Nature">
        <title>Complex archaea that bridge the gap between prokaryotes and eukaryotes.</title>
        <authorList>
            <person name="Spang A."/>
            <person name="Saw J.H."/>
            <person name="Jorgensen S.L."/>
            <person name="Zaremba-Niedzwiedzka K."/>
            <person name="Martijn J."/>
            <person name="Lind A.E."/>
            <person name="van Eijk R."/>
            <person name="Schleper C."/>
            <person name="Guy L."/>
            <person name="Ettema T.J."/>
        </authorList>
    </citation>
    <scope>NUCLEOTIDE SEQUENCE</scope>
</reference>
<organism evidence="2">
    <name type="scientific">marine sediment metagenome</name>
    <dbReference type="NCBI Taxonomy" id="412755"/>
    <lineage>
        <taxon>unclassified sequences</taxon>
        <taxon>metagenomes</taxon>
        <taxon>ecological metagenomes</taxon>
    </lineage>
</organism>
<gene>
    <name evidence="2" type="ORF">LCGC14_0817100</name>
</gene>